<feature type="compositionally biased region" description="Basic and acidic residues" evidence="1">
    <location>
        <begin position="17"/>
        <end position="28"/>
    </location>
</feature>
<feature type="compositionally biased region" description="Polar residues" evidence="1">
    <location>
        <begin position="353"/>
        <end position="370"/>
    </location>
</feature>
<organism evidence="2 3">
    <name type="scientific">Diaporthe helianthi</name>
    <dbReference type="NCBI Taxonomy" id="158607"/>
    <lineage>
        <taxon>Eukaryota</taxon>
        <taxon>Fungi</taxon>
        <taxon>Dikarya</taxon>
        <taxon>Ascomycota</taxon>
        <taxon>Pezizomycotina</taxon>
        <taxon>Sordariomycetes</taxon>
        <taxon>Sordariomycetidae</taxon>
        <taxon>Diaporthales</taxon>
        <taxon>Diaporthaceae</taxon>
        <taxon>Diaporthe</taxon>
    </lineage>
</organism>
<keyword evidence="3" id="KW-1185">Reference proteome</keyword>
<accession>A0A2P5I636</accession>
<dbReference type="EMBL" id="MAVT02000226">
    <property type="protein sequence ID" value="POS77961.1"/>
    <property type="molecule type" value="Genomic_DNA"/>
</dbReference>
<evidence type="ECO:0000256" key="1">
    <source>
        <dbReference type="SAM" id="MobiDB-lite"/>
    </source>
</evidence>
<dbReference type="Proteomes" id="UP000094444">
    <property type="component" value="Unassembled WGS sequence"/>
</dbReference>
<dbReference type="AlphaFoldDB" id="A0A2P5I636"/>
<proteinExistence type="predicted"/>
<evidence type="ECO:0000313" key="3">
    <source>
        <dbReference type="Proteomes" id="UP000094444"/>
    </source>
</evidence>
<comment type="caution">
    <text evidence="2">The sequence shown here is derived from an EMBL/GenBank/DDBJ whole genome shotgun (WGS) entry which is preliminary data.</text>
</comment>
<feature type="compositionally biased region" description="Low complexity" evidence="1">
    <location>
        <begin position="318"/>
        <end position="329"/>
    </location>
</feature>
<reference evidence="2" key="1">
    <citation type="submission" date="2017-09" db="EMBL/GenBank/DDBJ databases">
        <title>Polyketide synthases of a Diaporthe helianthi virulent isolate.</title>
        <authorList>
            <person name="Baroncelli R."/>
        </authorList>
    </citation>
    <scope>NUCLEOTIDE SEQUENCE [LARGE SCALE GENOMIC DNA]</scope>
    <source>
        <strain evidence="2">7/96</strain>
    </source>
</reference>
<gene>
    <name evidence="2" type="ORF">DHEL01_v203647</name>
</gene>
<feature type="region of interest" description="Disordered" evidence="1">
    <location>
        <begin position="1"/>
        <end position="42"/>
    </location>
</feature>
<name>A0A2P5I636_DIAHE</name>
<dbReference type="STRING" id="158607.A0A2P5I636"/>
<dbReference type="OrthoDB" id="4851482at2759"/>
<protein>
    <submittedName>
        <fullName evidence="2">Uncharacterized protein</fullName>
    </submittedName>
</protein>
<dbReference type="InParanoid" id="A0A2P5I636"/>
<evidence type="ECO:0000313" key="2">
    <source>
        <dbReference type="EMBL" id="POS77961.1"/>
    </source>
</evidence>
<feature type="region of interest" description="Disordered" evidence="1">
    <location>
        <begin position="345"/>
        <end position="380"/>
    </location>
</feature>
<feature type="region of interest" description="Disordered" evidence="1">
    <location>
        <begin position="257"/>
        <end position="332"/>
    </location>
</feature>
<sequence length="410" mass="46350">MMTGNGKNHKSGPARIQPEKQPEPEPERQPQPQKRQMLTKEQKQYVREVYKQGQAAEAEMAKRDMEDRCTRITKMLLRENRDKPVVFSSRNDYLAMDAAYRSLSNNINNIEEQTMEGYPQTDAEWVSLTTRLAVAITSFANIVDKPPKNRQGDEGNTAVKSVKSLSTVEVQLLAGKILMATLDAHVGRYNIPSWPKVWNKDWYQSFEDRFREVCNVLSHCKASVKSIMDAEFPFALRLATAPKSEFKAKMVNKELNDRRAESRYQMKKRPREDEDDHGNGDSEGEAAPQDDSGEPVSKSRKRSYIKTRNATPTLERLSSSPGPSEIPSGNYNFTQAAGGADLDLSFIEDDDANQSPSSAGATKAESSTNDSSEDRVLFDPYDDSLGPFEYLLDDNRHWYFDSDHLNLGED</sequence>